<name>A0ABR3WF56_9PEZI</name>
<evidence type="ECO:0000313" key="2">
    <source>
        <dbReference type="EMBL" id="KAL1860415.1"/>
    </source>
</evidence>
<reference evidence="2 3" key="1">
    <citation type="journal article" date="2024" name="Commun. Biol.">
        <title>Comparative genomic analysis of thermophilic fungi reveals convergent evolutionary adaptations and gene losses.</title>
        <authorList>
            <person name="Steindorff A.S."/>
            <person name="Aguilar-Pontes M.V."/>
            <person name="Robinson A.J."/>
            <person name="Andreopoulos B."/>
            <person name="LaButti K."/>
            <person name="Kuo A."/>
            <person name="Mondo S."/>
            <person name="Riley R."/>
            <person name="Otillar R."/>
            <person name="Haridas S."/>
            <person name="Lipzen A."/>
            <person name="Grimwood J."/>
            <person name="Schmutz J."/>
            <person name="Clum A."/>
            <person name="Reid I.D."/>
            <person name="Moisan M.C."/>
            <person name="Butler G."/>
            <person name="Nguyen T.T.M."/>
            <person name="Dewar K."/>
            <person name="Conant G."/>
            <person name="Drula E."/>
            <person name="Henrissat B."/>
            <person name="Hansel C."/>
            <person name="Singer S."/>
            <person name="Hutchinson M.I."/>
            <person name="de Vries R.P."/>
            <person name="Natvig D.O."/>
            <person name="Powell A.J."/>
            <person name="Tsang A."/>
            <person name="Grigoriev I.V."/>
        </authorList>
    </citation>
    <scope>NUCLEOTIDE SEQUENCE [LARGE SCALE GENOMIC DNA]</scope>
    <source>
        <strain evidence="2 3">ATCC 24622</strain>
    </source>
</reference>
<keyword evidence="1" id="KW-0812">Transmembrane</keyword>
<evidence type="ECO:0000313" key="3">
    <source>
        <dbReference type="Proteomes" id="UP001586593"/>
    </source>
</evidence>
<organism evidence="2 3">
    <name type="scientific">Phialemonium thermophilum</name>
    <dbReference type="NCBI Taxonomy" id="223376"/>
    <lineage>
        <taxon>Eukaryota</taxon>
        <taxon>Fungi</taxon>
        <taxon>Dikarya</taxon>
        <taxon>Ascomycota</taxon>
        <taxon>Pezizomycotina</taxon>
        <taxon>Sordariomycetes</taxon>
        <taxon>Sordariomycetidae</taxon>
        <taxon>Cephalothecales</taxon>
        <taxon>Cephalothecaceae</taxon>
        <taxon>Phialemonium</taxon>
    </lineage>
</organism>
<comment type="caution">
    <text evidence="2">The sequence shown here is derived from an EMBL/GenBank/DDBJ whole genome shotgun (WGS) entry which is preliminary data.</text>
</comment>
<keyword evidence="1" id="KW-0472">Membrane</keyword>
<gene>
    <name evidence="2" type="ORF">VTK73DRAFT_7347</name>
</gene>
<accession>A0ABR3WF56</accession>
<protein>
    <submittedName>
        <fullName evidence="2">Uncharacterized protein</fullName>
    </submittedName>
</protein>
<keyword evidence="3" id="KW-1185">Reference proteome</keyword>
<dbReference type="EMBL" id="JAZHXJ010000461">
    <property type="protein sequence ID" value="KAL1860415.1"/>
    <property type="molecule type" value="Genomic_DNA"/>
</dbReference>
<dbReference type="Proteomes" id="UP001586593">
    <property type="component" value="Unassembled WGS sequence"/>
</dbReference>
<evidence type="ECO:0000256" key="1">
    <source>
        <dbReference type="SAM" id="Phobius"/>
    </source>
</evidence>
<feature type="transmembrane region" description="Helical" evidence="1">
    <location>
        <begin position="76"/>
        <end position="98"/>
    </location>
</feature>
<sequence length="162" mass="17780">MCSFGDLDSCVEDLIIHGLSNGTASPGSEPFQTRARCCKLHCSFASDTFLCVSTPFFKISPLFLVRSRVVSYHCPLFLFPFFLVCVSVFLLLIAADLVTAEVSSTQKPLLKKKKMSWELCGNEILPNFQKRQTYSGHAVSRKVLSQPGPGGCSTPMQACGME</sequence>
<keyword evidence="1" id="KW-1133">Transmembrane helix</keyword>
<proteinExistence type="predicted"/>